<dbReference type="PANTHER" id="PTHR43353">
    <property type="entry name" value="SUCCINATE-SEMIALDEHYDE DEHYDROGENASE, MITOCHONDRIAL"/>
    <property type="match status" value="1"/>
</dbReference>
<protein>
    <recommendedName>
        <fullName evidence="2">Aldehyde dehydrogenase domain-containing protein</fullName>
    </recommendedName>
</protein>
<dbReference type="EMBL" id="CCAG010004727">
    <property type="status" value="NOT_ANNOTATED_CDS"/>
    <property type="molecule type" value="Genomic_DNA"/>
</dbReference>
<dbReference type="InterPro" id="IPR015590">
    <property type="entry name" value="Aldehyde_DH_dom"/>
</dbReference>
<evidence type="ECO:0000256" key="1">
    <source>
        <dbReference type="ARBA" id="ARBA00023002"/>
    </source>
</evidence>
<dbReference type="Gene3D" id="3.40.605.10">
    <property type="entry name" value="Aldehyde Dehydrogenase, Chain A, domain 1"/>
    <property type="match status" value="1"/>
</dbReference>
<dbReference type="VEuPathDB" id="VectorBase:GMOY002537"/>
<evidence type="ECO:0000313" key="4">
    <source>
        <dbReference type="Proteomes" id="UP000092444"/>
    </source>
</evidence>
<dbReference type="Proteomes" id="UP000092444">
    <property type="component" value="Unassembled WGS sequence"/>
</dbReference>
<dbReference type="EnsemblMetazoa" id="GMOY002537-RA">
    <property type="protein sequence ID" value="GMOY002537-PA"/>
    <property type="gene ID" value="GMOY002537"/>
</dbReference>
<accession>A0A1B0FFW7</accession>
<evidence type="ECO:0000313" key="3">
    <source>
        <dbReference type="EnsemblMetazoa" id="GMOY002537-PA"/>
    </source>
</evidence>
<dbReference type="GO" id="GO:0004777">
    <property type="term" value="F:succinate-semialdehyde dehydrogenase (NAD+) activity"/>
    <property type="evidence" value="ECO:0007669"/>
    <property type="project" value="TreeGrafter"/>
</dbReference>
<sequence>MICSYSVPLEEALEKANQTRRSLAGYFSSENLQQVFRVAKRLEVGMVGVSEGLISAAEAPFGGVKESGIGREGCHYGIGDYVDMKYVKEDWEDKCKIRFVHVMCYAGKIEK</sequence>
<dbReference type="PANTHER" id="PTHR43353:SF5">
    <property type="entry name" value="SUCCINATE-SEMIALDEHYDE DEHYDROGENASE, MITOCHONDRIAL"/>
    <property type="match status" value="1"/>
</dbReference>
<dbReference type="SUPFAM" id="SSF53720">
    <property type="entry name" value="ALDH-like"/>
    <property type="match status" value="1"/>
</dbReference>
<dbReference type="InterPro" id="IPR050740">
    <property type="entry name" value="Aldehyde_DH_Superfamily"/>
</dbReference>
<organism evidence="3 4">
    <name type="scientific">Glossina morsitans morsitans</name>
    <name type="common">Savannah tsetse fly</name>
    <dbReference type="NCBI Taxonomy" id="37546"/>
    <lineage>
        <taxon>Eukaryota</taxon>
        <taxon>Metazoa</taxon>
        <taxon>Ecdysozoa</taxon>
        <taxon>Arthropoda</taxon>
        <taxon>Hexapoda</taxon>
        <taxon>Insecta</taxon>
        <taxon>Pterygota</taxon>
        <taxon>Neoptera</taxon>
        <taxon>Endopterygota</taxon>
        <taxon>Diptera</taxon>
        <taxon>Brachycera</taxon>
        <taxon>Muscomorpha</taxon>
        <taxon>Hippoboscoidea</taxon>
        <taxon>Glossinidae</taxon>
        <taxon>Glossina</taxon>
    </lineage>
</organism>
<dbReference type="AlphaFoldDB" id="A0A1B0FFW7"/>
<keyword evidence="4" id="KW-1185">Reference proteome</keyword>
<dbReference type="GO" id="GO:0009450">
    <property type="term" value="P:gamma-aminobutyric acid catabolic process"/>
    <property type="evidence" value="ECO:0007669"/>
    <property type="project" value="TreeGrafter"/>
</dbReference>
<dbReference type="Pfam" id="PF00171">
    <property type="entry name" value="Aldedh"/>
    <property type="match status" value="1"/>
</dbReference>
<feature type="domain" description="Aldehyde dehydrogenase" evidence="2">
    <location>
        <begin position="9"/>
        <end position="87"/>
    </location>
</feature>
<dbReference type="InterPro" id="IPR016163">
    <property type="entry name" value="Ald_DH_C"/>
</dbReference>
<name>A0A1B0FFW7_GLOMM</name>
<keyword evidence="1" id="KW-0560">Oxidoreductase</keyword>
<evidence type="ECO:0000259" key="2">
    <source>
        <dbReference type="Pfam" id="PF00171"/>
    </source>
</evidence>
<dbReference type="STRING" id="37546.A0A1B0FFW7"/>
<reference evidence="3" key="1">
    <citation type="submission" date="2020-05" db="UniProtKB">
        <authorList>
            <consortium name="EnsemblMetazoa"/>
        </authorList>
    </citation>
    <scope>IDENTIFICATION</scope>
    <source>
        <strain evidence="3">Yale</strain>
    </source>
</reference>
<dbReference type="InterPro" id="IPR016161">
    <property type="entry name" value="Ald_DH/histidinol_DH"/>
</dbReference>
<dbReference type="InterPro" id="IPR016162">
    <property type="entry name" value="Ald_DH_N"/>
</dbReference>
<dbReference type="Gene3D" id="3.40.309.10">
    <property type="entry name" value="Aldehyde Dehydrogenase, Chain A, domain 2"/>
    <property type="match status" value="1"/>
</dbReference>
<proteinExistence type="predicted"/>
<dbReference type="GO" id="GO:0005739">
    <property type="term" value="C:mitochondrion"/>
    <property type="evidence" value="ECO:0007669"/>
    <property type="project" value="TreeGrafter"/>
</dbReference>